<sequence>MSAQKTSAIADQEPVDVLFAIHEKFDLLDFAGALEVFTTASHDFKDPD</sequence>
<dbReference type="AlphaFoldDB" id="A0A8H5WEZ1"/>
<reference evidence="2" key="1">
    <citation type="journal article" date="2020" name="BMC Genomics">
        <title>Correction to: Identification and distribution of gene clusters required for synthesis of sphingolipid metabolism inhibitors in diverse species of the filamentous fungus Fusarium.</title>
        <authorList>
            <person name="Kim H.S."/>
            <person name="Lohmar J.M."/>
            <person name="Busman M."/>
            <person name="Brown D.W."/>
            <person name="Naumann T.A."/>
            <person name="Divon H.H."/>
            <person name="Lysoe E."/>
            <person name="Uhlig S."/>
            <person name="Proctor R.H."/>
        </authorList>
    </citation>
    <scope>NUCLEOTIDE SEQUENCE [LARGE SCALE GENOMIC DNA]</scope>
    <source>
        <strain evidence="2">NRRL 25331</strain>
    </source>
</reference>
<name>A0A8H5WEZ1_FUSCI</name>
<comment type="caution">
    <text evidence="1">The sequence shown here is derived from an EMBL/GenBank/DDBJ whole genome shotgun (WGS) entry which is preliminary data.</text>
</comment>
<reference evidence="1 2" key="2">
    <citation type="submission" date="2020-05" db="EMBL/GenBank/DDBJ databases">
        <title>Identification and distribution of gene clusters putatively required for synthesis of sphingolipid metabolism inhibitors in phylogenetically diverse species of the filamentous fungus Fusarium.</title>
        <authorList>
            <person name="Kim H.-S."/>
            <person name="Busman M."/>
            <person name="Brown D.W."/>
            <person name="Divon H."/>
            <person name="Uhlig S."/>
            <person name="Proctor R.H."/>
        </authorList>
    </citation>
    <scope>NUCLEOTIDE SEQUENCE [LARGE SCALE GENOMIC DNA]</scope>
    <source>
        <strain evidence="1 2">NRRL 25331</strain>
    </source>
</reference>
<feature type="non-terminal residue" evidence="1">
    <location>
        <position position="48"/>
    </location>
</feature>
<dbReference type="EMBL" id="JAAQPE010000526">
    <property type="protein sequence ID" value="KAF5660062.1"/>
    <property type="molecule type" value="Genomic_DNA"/>
</dbReference>
<evidence type="ECO:0000313" key="1">
    <source>
        <dbReference type="EMBL" id="KAF5660062.1"/>
    </source>
</evidence>
<gene>
    <name evidence="1" type="ORF">FCIRC_12251</name>
</gene>
<dbReference type="Proteomes" id="UP000572754">
    <property type="component" value="Unassembled WGS sequence"/>
</dbReference>
<organism evidence="1 2">
    <name type="scientific">Fusarium circinatum</name>
    <name type="common">Pitch canker fungus</name>
    <name type="synonym">Gibberella circinata</name>
    <dbReference type="NCBI Taxonomy" id="48490"/>
    <lineage>
        <taxon>Eukaryota</taxon>
        <taxon>Fungi</taxon>
        <taxon>Dikarya</taxon>
        <taxon>Ascomycota</taxon>
        <taxon>Pezizomycotina</taxon>
        <taxon>Sordariomycetes</taxon>
        <taxon>Hypocreomycetidae</taxon>
        <taxon>Hypocreales</taxon>
        <taxon>Nectriaceae</taxon>
        <taxon>Fusarium</taxon>
        <taxon>Fusarium fujikuroi species complex</taxon>
    </lineage>
</organism>
<accession>A0A8H5WEZ1</accession>
<protein>
    <submittedName>
        <fullName evidence="1">Uncharacterized protein</fullName>
    </submittedName>
</protein>
<evidence type="ECO:0000313" key="2">
    <source>
        <dbReference type="Proteomes" id="UP000572754"/>
    </source>
</evidence>
<keyword evidence="2" id="KW-1185">Reference proteome</keyword>
<proteinExistence type="predicted"/>